<accession>A0A397GA76</accession>
<proteinExistence type="predicted"/>
<feature type="transmembrane region" description="Helical" evidence="1">
    <location>
        <begin position="6"/>
        <end position="27"/>
    </location>
</feature>
<keyword evidence="1" id="KW-0812">Transmembrane</keyword>
<protein>
    <submittedName>
        <fullName evidence="2">Uncharacterized protein</fullName>
    </submittedName>
</protein>
<gene>
    <name evidence="2" type="ORF">Glove_700g27</name>
</gene>
<dbReference type="AlphaFoldDB" id="A0A397GA76"/>
<sequence>MQKNSLILILIIAIFCNFILVVVPFKLRKAELLDAIRDEKSSLVKRSCLCPQGSYCCSASFCCYNEQLKRERHLENVYLYQIKDVHRCNLKLQTLFSNFIQEITKLVIEVLWAVNHFSPILPLSQNKNIQNVSNYYGVC</sequence>
<comment type="caution">
    <text evidence="2">The sequence shown here is derived from an EMBL/GenBank/DDBJ whole genome shotgun (WGS) entry which is preliminary data.</text>
</comment>
<evidence type="ECO:0000313" key="2">
    <source>
        <dbReference type="EMBL" id="RHZ45000.1"/>
    </source>
</evidence>
<name>A0A397GA76_9GLOM</name>
<reference evidence="2 3" key="1">
    <citation type="submission" date="2018-08" db="EMBL/GenBank/DDBJ databases">
        <title>Genome and evolution of the arbuscular mycorrhizal fungus Diversispora epigaea (formerly Glomus versiforme) and its bacterial endosymbionts.</title>
        <authorList>
            <person name="Sun X."/>
            <person name="Fei Z."/>
            <person name="Harrison M."/>
        </authorList>
    </citation>
    <scope>NUCLEOTIDE SEQUENCE [LARGE SCALE GENOMIC DNA]</scope>
    <source>
        <strain evidence="2 3">IT104</strain>
    </source>
</reference>
<evidence type="ECO:0000313" key="3">
    <source>
        <dbReference type="Proteomes" id="UP000266861"/>
    </source>
</evidence>
<evidence type="ECO:0000256" key="1">
    <source>
        <dbReference type="SAM" id="Phobius"/>
    </source>
</evidence>
<organism evidence="2 3">
    <name type="scientific">Diversispora epigaea</name>
    <dbReference type="NCBI Taxonomy" id="1348612"/>
    <lineage>
        <taxon>Eukaryota</taxon>
        <taxon>Fungi</taxon>
        <taxon>Fungi incertae sedis</taxon>
        <taxon>Mucoromycota</taxon>
        <taxon>Glomeromycotina</taxon>
        <taxon>Glomeromycetes</taxon>
        <taxon>Diversisporales</taxon>
        <taxon>Diversisporaceae</taxon>
        <taxon>Diversispora</taxon>
    </lineage>
</organism>
<dbReference type="Proteomes" id="UP000266861">
    <property type="component" value="Unassembled WGS sequence"/>
</dbReference>
<keyword evidence="1" id="KW-0472">Membrane</keyword>
<keyword evidence="1" id="KW-1133">Transmembrane helix</keyword>
<keyword evidence="3" id="KW-1185">Reference proteome</keyword>
<dbReference type="EMBL" id="PQFF01000560">
    <property type="protein sequence ID" value="RHZ45000.1"/>
    <property type="molecule type" value="Genomic_DNA"/>
</dbReference>